<gene>
    <name evidence="1" type="ORF">SPSIL_039860</name>
</gene>
<dbReference type="EMBL" id="CP155573">
    <property type="protein sequence ID" value="XFO67767.1"/>
    <property type="molecule type" value="Genomic_DNA"/>
</dbReference>
<organism evidence="1 2">
    <name type="scientific">Sporomusa silvacetica DSM 10669</name>
    <dbReference type="NCBI Taxonomy" id="1123289"/>
    <lineage>
        <taxon>Bacteria</taxon>
        <taxon>Bacillati</taxon>
        <taxon>Bacillota</taxon>
        <taxon>Negativicutes</taxon>
        <taxon>Selenomonadales</taxon>
        <taxon>Sporomusaceae</taxon>
        <taxon>Sporomusa</taxon>
    </lineage>
</organism>
<dbReference type="RefSeq" id="WP_094606149.1">
    <property type="nucleotide sequence ID" value="NZ_CP155573.1"/>
</dbReference>
<name>A0ABZ3IQN9_9FIRM</name>
<reference evidence="1" key="1">
    <citation type="submission" date="2024-05" db="EMBL/GenBank/DDBJ databases">
        <title>Isolation and characterization of Sporomusa carbonis sp. nov., a carboxydotrophic hydrogenogen in the genus of Sporomusa isolated from a charcoal burning pile.</title>
        <authorList>
            <person name="Boeer T."/>
            <person name="Rosenbaum F."/>
            <person name="Eysell L."/>
            <person name="Mueller V."/>
            <person name="Daniel R."/>
            <person name="Poehlein A."/>
        </authorList>
    </citation>
    <scope>NUCLEOTIDE SEQUENCE [LARGE SCALE GENOMIC DNA]</scope>
    <source>
        <strain evidence="1">DSM 10669</strain>
    </source>
</reference>
<evidence type="ECO:0000313" key="2">
    <source>
        <dbReference type="Proteomes" id="UP000216752"/>
    </source>
</evidence>
<proteinExistence type="predicted"/>
<dbReference type="Proteomes" id="UP000216752">
    <property type="component" value="Chromosome"/>
</dbReference>
<evidence type="ECO:0000313" key="1">
    <source>
        <dbReference type="EMBL" id="XFO67767.1"/>
    </source>
</evidence>
<sequence length="109" mass="12289">MDSIQDNDKSLETPCAEITPEFYAKCSYFWPEFIDRGAFVTSVLHMCEYKIALECGSFEEAEALVAELNGQNKVCPECGSVSKFKAETEFEILEAIRMTKVINLSSSQR</sequence>
<protein>
    <submittedName>
        <fullName evidence="1">Uncharacterized protein</fullName>
    </submittedName>
</protein>
<accession>A0ABZ3IQN9</accession>
<keyword evidence="2" id="KW-1185">Reference proteome</keyword>